<accession>A0A158HSR5</accession>
<dbReference type="AlphaFoldDB" id="A0A158HSR5"/>
<dbReference type="RefSeq" id="WP_053569580.1">
    <property type="nucleotide sequence ID" value="NZ_FCNY02000009.1"/>
</dbReference>
<sequence>MNKKLLAAAIIACVSVSAFAKPYYEKHERHENREAYAHHDNGRHEGEYRGHERAESRRFDEARKQPRNDTFHTDLNNPNNRVQFTH</sequence>
<dbReference type="EMBL" id="FCNY02000009">
    <property type="protein sequence ID" value="SAL47388.1"/>
    <property type="molecule type" value="Genomic_DNA"/>
</dbReference>
<dbReference type="Proteomes" id="UP000054740">
    <property type="component" value="Unassembled WGS sequence"/>
</dbReference>
<evidence type="ECO:0008006" key="5">
    <source>
        <dbReference type="Google" id="ProtNLM"/>
    </source>
</evidence>
<feature type="compositionally biased region" description="Basic and acidic residues" evidence="1">
    <location>
        <begin position="30"/>
        <end position="72"/>
    </location>
</feature>
<name>A0A158HSR5_CABCO</name>
<feature type="compositionally biased region" description="Polar residues" evidence="1">
    <location>
        <begin position="73"/>
        <end position="86"/>
    </location>
</feature>
<keyword evidence="2" id="KW-0732">Signal</keyword>
<feature type="region of interest" description="Disordered" evidence="1">
    <location>
        <begin position="30"/>
        <end position="86"/>
    </location>
</feature>
<evidence type="ECO:0000256" key="1">
    <source>
        <dbReference type="SAM" id="MobiDB-lite"/>
    </source>
</evidence>
<keyword evidence="4" id="KW-1185">Reference proteome</keyword>
<organism evidence="3 4">
    <name type="scientific">Caballeronia cordobensis</name>
    <name type="common">Burkholderia cordobensis</name>
    <dbReference type="NCBI Taxonomy" id="1353886"/>
    <lineage>
        <taxon>Bacteria</taxon>
        <taxon>Pseudomonadati</taxon>
        <taxon>Pseudomonadota</taxon>
        <taxon>Betaproteobacteria</taxon>
        <taxon>Burkholderiales</taxon>
        <taxon>Burkholderiaceae</taxon>
        <taxon>Caballeronia</taxon>
    </lineage>
</organism>
<gene>
    <name evidence="3" type="ORF">AWB70_03750</name>
</gene>
<protein>
    <recommendedName>
        <fullName evidence="5">Lipoprotein</fullName>
    </recommendedName>
</protein>
<feature type="chain" id="PRO_5011116713" description="Lipoprotein" evidence="2">
    <location>
        <begin position="21"/>
        <end position="86"/>
    </location>
</feature>
<feature type="signal peptide" evidence="2">
    <location>
        <begin position="1"/>
        <end position="20"/>
    </location>
</feature>
<proteinExistence type="predicted"/>
<evidence type="ECO:0000313" key="3">
    <source>
        <dbReference type="EMBL" id="SAL47388.1"/>
    </source>
</evidence>
<evidence type="ECO:0000313" key="4">
    <source>
        <dbReference type="Proteomes" id="UP000054740"/>
    </source>
</evidence>
<evidence type="ECO:0000256" key="2">
    <source>
        <dbReference type="SAM" id="SignalP"/>
    </source>
</evidence>
<reference evidence="4" key="1">
    <citation type="submission" date="2016-01" db="EMBL/GenBank/DDBJ databases">
        <authorList>
            <person name="Peeters C."/>
        </authorList>
    </citation>
    <scope>NUCLEOTIDE SEQUENCE [LARGE SCALE GENOMIC DNA]</scope>
</reference>